<evidence type="ECO:0000259" key="11">
    <source>
        <dbReference type="PROSITE" id="PS51760"/>
    </source>
</evidence>
<evidence type="ECO:0000256" key="7">
    <source>
        <dbReference type="ARBA" id="ARBA00023295"/>
    </source>
</evidence>
<comment type="similarity">
    <text evidence="2 9">Belongs to the glycosyl hydrolase 10 (cellulase F) family.</text>
</comment>
<dbReference type="Proteomes" id="UP000251186">
    <property type="component" value="Unassembled WGS sequence"/>
</dbReference>
<accession>A0A2X1CBZ5</accession>
<dbReference type="InterPro" id="IPR001000">
    <property type="entry name" value="GH10_dom"/>
</dbReference>
<evidence type="ECO:0000256" key="3">
    <source>
        <dbReference type="ARBA" id="ARBA00022651"/>
    </source>
</evidence>
<comment type="catalytic activity">
    <reaction evidence="1 9">
        <text>Endohydrolysis of (1-&gt;4)-beta-D-xylosidic linkages in xylans.</text>
        <dbReference type="EC" id="3.2.1.8"/>
    </reaction>
</comment>
<dbReference type="Pfam" id="PF00331">
    <property type="entry name" value="Glyco_hydro_10"/>
    <property type="match status" value="1"/>
</dbReference>
<evidence type="ECO:0000256" key="8">
    <source>
        <dbReference type="ARBA" id="ARBA00023326"/>
    </source>
</evidence>
<feature type="region of interest" description="Disordered" evidence="10">
    <location>
        <begin position="1"/>
        <end position="64"/>
    </location>
</feature>
<proteinExistence type="inferred from homology"/>
<evidence type="ECO:0000256" key="1">
    <source>
        <dbReference type="ARBA" id="ARBA00000681"/>
    </source>
</evidence>
<dbReference type="PANTHER" id="PTHR31490">
    <property type="entry name" value="GLYCOSYL HYDROLASE"/>
    <property type="match status" value="1"/>
</dbReference>
<dbReference type="PANTHER" id="PTHR31490:SF88">
    <property type="entry name" value="BETA-XYLANASE"/>
    <property type="match status" value="1"/>
</dbReference>
<sequence>MRSDSKDPPSHRGGGEPRVAWWRGRTSHGPSSSVLARPVQIESEVAPSTASRSPSPVPLRSSGEDFSRRTILAAPLALAACDRFASAEPSPPNVPPLKSIAPAPFGTAIKASQIDDPDWVALARANVSQLTPEWEMKMEYILADGLDRPNFDRSDRIAAFAQAEGMAMHGHTLIWYAQGKEAFAGLSGAAFDRAFDGYIATVAGRYRGKVRSWDVVNEPILDDGSGMRDCHWSARYGHDGYILRAFEKARIADPDAVLFLNEYNQESVPAKGAQFLKLVERLLKAGCPLQGLGLQSHLWIDIPEGLIAAYMRKISQFGLPIHVSELDCTLRTENRLDLRSQADRIAAQGARVTELASAFATLPRAQQFAFTVWGLRDTDSWYRQGDKDDGRDKPLPFDSFGRPNPMAAAIAAGFKTPA</sequence>
<dbReference type="PROSITE" id="PS51760">
    <property type="entry name" value="GH10_2"/>
    <property type="match status" value="1"/>
</dbReference>
<evidence type="ECO:0000256" key="2">
    <source>
        <dbReference type="ARBA" id="ARBA00007495"/>
    </source>
</evidence>
<dbReference type="EMBL" id="UAQP01000005">
    <property type="protein sequence ID" value="SPU51871.1"/>
    <property type="molecule type" value="Genomic_DNA"/>
</dbReference>
<dbReference type="AlphaFoldDB" id="A0A2X1CBZ5"/>
<keyword evidence="8 9" id="KW-0624">Polysaccharide degradation</keyword>
<dbReference type="InterPro" id="IPR044846">
    <property type="entry name" value="GH10"/>
</dbReference>
<evidence type="ECO:0000313" key="13">
    <source>
        <dbReference type="Proteomes" id="UP000251186"/>
    </source>
</evidence>
<name>A0A2X1CBZ5_BREVE</name>
<keyword evidence="4" id="KW-0732">Signal</keyword>
<keyword evidence="7 9" id="KW-0326">Glycosidase</keyword>
<evidence type="ECO:0000256" key="5">
    <source>
        <dbReference type="ARBA" id="ARBA00022801"/>
    </source>
</evidence>
<gene>
    <name evidence="12" type="primary">xynA</name>
    <name evidence="12" type="ORF">NCTC11166_00181</name>
</gene>
<dbReference type="PRINTS" id="PR00134">
    <property type="entry name" value="GLHYDRLASE10"/>
</dbReference>
<keyword evidence="3 12" id="KW-0858">Xylan degradation</keyword>
<keyword evidence="5 9" id="KW-0378">Hydrolase</keyword>
<dbReference type="GO" id="GO:0045493">
    <property type="term" value="P:xylan catabolic process"/>
    <property type="evidence" value="ECO:0007669"/>
    <property type="project" value="UniProtKB-KW"/>
</dbReference>
<feature type="compositionally biased region" description="Basic and acidic residues" evidence="10">
    <location>
        <begin position="1"/>
        <end position="15"/>
    </location>
</feature>
<evidence type="ECO:0000313" key="12">
    <source>
        <dbReference type="EMBL" id="SPU51871.1"/>
    </source>
</evidence>
<dbReference type="SMART" id="SM00633">
    <property type="entry name" value="Glyco_10"/>
    <property type="match status" value="1"/>
</dbReference>
<feature type="region of interest" description="Disordered" evidence="10">
    <location>
        <begin position="383"/>
        <end position="402"/>
    </location>
</feature>
<feature type="compositionally biased region" description="Basic and acidic residues" evidence="10">
    <location>
        <begin position="383"/>
        <end position="395"/>
    </location>
</feature>
<dbReference type="SUPFAM" id="SSF51445">
    <property type="entry name" value="(Trans)glycosidases"/>
    <property type="match status" value="1"/>
</dbReference>
<keyword evidence="6 9" id="KW-0119">Carbohydrate metabolism</keyword>
<dbReference type="RefSeq" id="WP_258522461.1">
    <property type="nucleotide sequence ID" value="NZ_UAQP01000005.1"/>
</dbReference>
<evidence type="ECO:0000256" key="6">
    <source>
        <dbReference type="ARBA" id="ARBA00023277"/>
    </source>
</evidence>
<dbReference type="Gene3D" id="3.20.20.80">
    <property type="entry name" value="Glycosidases"/>
    <property type="match status" value="1"/>
</dbReference>
<dbReference type="GO" id="GO:0031176">
    <property type="term" value="F:endo-1,4-beta-xylanase activity"/>
    <property type="evidence" value="ECO:0007669"/>
    <property type="project" value="UniProtKB-EC"/>
</dbReference>
<organism evidence="12 13">
    <name type="scientific">Brevundimonas vesicularis</name>
    <name type="common">Pseudomonas vesicularis</name>
    <dbReference type="NCBI Taxonomy" id="41276"/>
    <lineage>
        <taxon>Bacteria</taxon>
        <taxon>Pseudomonadati</taxon>
        <taxon>Pseudomonadota</taxon>
        <taxon>Alphaproteobacteria</taxon>
        <taxon>Caulobacterales</taxon>
        <taxon>Caulobacteraceae</taxon>
        <taxon>Brevundimonas</taxon>
    </lineage>
</organism>
<evidence type="ECO:0000256" key="9">
    <source>
        <dbReference type="RuleBase" id="RU361174"/>
    </source>
</evidence>
<evidence type="ECO:0000256" key="10">
    <source>
        <dbReference type="SAM" id="MobiDB-lite"/>
    </source>
</evidence>
<feature type="compositionally biased region" description="Low complexity" evidence="10">
    <location>
        <begin position="51"/>
        <end position="61"/>
    </location>
</feature>
<evidence type="ECO:0000256" key="4">
    <source>
        <dbReference type="ARBA" id="ARBA00022729"/>
    </source>
</evidence>
<dbReference type="EC" id="3.2.1.8" evidence="9"/>
<dbReference type="InterPro" id="IPR017853">
    <property type="entry name" value="GH"/>
</dbReference>
<protein>
    <recommendedName>
        <fullName evidence="9">Beta-xylanase</fullName>
        <ecNumber evidence="9">3.2.1.8</ecNumber>
    </recommendedName>
</protein>
<reference evidence="12 13" key="1">
    <citation type="submission" date="2018-06" db="EMBL/GenBank/DDBJ databases">
        <authorList>
            <consortium name="Pathogen Informatics"/>
            <person name="Doyle S."/>
        </authorList>
    </citation>
    <scope>NUCLEOTIDE SEQUENCE [LARGE SCALE GENOMIC DNA]</scope>
    <source>
        <strain evidence="12 13">NCTC11166</strain>
    </source>
</reference>
<feature type="domain" description="GH10" evidence="11">
    <location>
        <begin position="91"/>
        <end position="413"/>
    </location>
</feature>